<evidence type="ECO:0000256" key="1">
    <source>
        <dbReference type="SAM" id="MobiDB-lite"/>
    </source>
</evidence>
<feature type="compositionally biased region" description="Acidic residues" evidence="1">
    <location>
        <begin position="39"/>
        <end position="56"/>
    </location>
</feature>
<feature type="compositionally biased region" description="Polar residues" evidence="1">
    <location>
        <begin position="19"/>
        <end position="35"/>
    </location>
</feature>
<evidence type="ECO:0000313" key="2">
    <source>
        <dbReference type="EMBL" id="CAH2297165.1"/>
    </source>
</evidence>
<feature type="region of interest" description="Disordered" evidence="1">
    <location>
        <begin position="1"/>
        <end position="56"/>
    </location>
</feature>
<dbReference type="AlphaFoldDB" id="A0AAD1SCA0"/>
<accession>A0AAD1SCA0</accession>
<gene>
    <name evidence="2" type="ORF">PECUL_23A025018</name>
</gene>
<protein>
    <submittedName>
        <fullName evidence="2">Uncharacterized protein</fullName>
    </submittedName>
</protein>
<sequence length="92" mass="10292">MSPGHSHKTSEQAEGLIKVSQTGKRPRLPTQTGQKFFSEEEEGQEESLETEEGQISDELDIKRMELVIALSMEYAVLKESSSNKSFPSYGKN</sequence>
<proteinExistence type="predicted"/>
<organism evidence="2 3">
    <name type="scientific">Pelobates cultripes</name>
    <name type="common">Western spadefoot toad</name>
    <dbReference type="NCBI Taxonomy" id="61616"/>
    <lineage>
        <taxon>Eukaryota</taxon>
        <taxon>Metazoa</taxon>
        <taxon>Chordata</taxon>
        <taxon>Craniata</taxon>
        <taxon>Vertebrata</taxon>
        <taxon>Euteleostomi</taxon>
        <taxon>Amphibia</taxon>
        <taxon>Batrachia</taxon>
        <taxon>Anura</taxon>
        <taxon>Pelobatoidea</taxon>
        <taxon>Pelobatidae</taxon>
        <taxon>Pelobates</taxon>
    </lineage>
</organism>
<name>A0AAD1SCA0_PELCU</name>
<keyword evidence="3" id="KW-1185">Reference proteome</keyword>
<dbReference type="EMBL" id="OW240916">
    <property type="protein sequence ID" value="CAH2297165.1"/>
    <property type="molecule type" value="Genomic_DNA"/>
</dbReference>
<feature type="non-terminal residue" evidence="2">
    <location>
        <position position="92"/>
    </location>
</feature>
<dbReference type="Proteomes" id="UP001295444">
    <property type="component" value="Chromosome 05"/>
</dbReference>
<reference evidence="2" key="1">
    <citation type="submission" date="2022-03" db="EMBL/GenBank/DDBJ databases">
        <authorList>
            <person name="Alioto T."/>
            <person name="Alioto T."/>
            <person name="Gomez Garrido J."/>
        </authorList>
    </citation>
    <scope>NUCLEOTIDE SEQUENCE</scope>
</reference>
<evidence type="ECO:0000313" key="3">
    <source>
        <dbReference type="Proteomes" id="UP001295444"/>
    </source>
</evidence>